<dbReference type="GO" id="GO:1902387">
    <property type="term" value="F:ceramide 1-phosphate binding"/>
    <property type="evidence" value="ECO:0007669"/>
    <property type="project" value="TreeGrafter"/>
</dbReference>
<dbReference type="GO" id="GO:0016020">
    <property type="term" value="C:membrane"/>
    <property type="evidence" value="ECO:0007669"/>
    <property type="project" value="TreeGrafter"/>
</dbReference>
<sequence length="390" mass="43511">MSTPSVPSPLSSPAEAVGIEAQLKCHTPLASPSPFLHQKQSQMREDRMQAVSGWPMGRSDRMARFLYRFLLPVAIFSFLLFLGLVRLPDGTVQQCEASWLPCLGLYAPEFKPVPSTLPSDTDGNHGDGLLLSECPGQNFQVSRLLSDLHSALGPGSEVLLQPYLSSWDELIKFMESLGAVVEFFSQKVRDKVSVIRRLAQEELERQEEGPQRMGTGRNKHKDPGSLGNTGPEAENQLQHLGADGENERGSYKSVRSMIRTELSRGMVDFERETASGCRNLLRLNRSLLWLQLFLKNMADGPDADGRLRSPGELCREAYQQALAPYHPWLIRRAAEIVILAMPEWDTFFRLVCVHSQAEAAPVLDRVVRAIEEVYSRTQGALQEHVVCQSA</sequence>
<dbReference type="Gene3D" id="1.10.3520.10">
    <property type="entry name" value="Glycolipid transfer protein"/>
    <property type="match status" value="1"/>
</dbReference>
<dbReference type="PANTHER" id="PTHR10219">
    <property type="entry name" value="GLYCOLIPID TRANSFER PROTEIN-RELATED"/>
    <property type="match status" value="1"/>
</dbReference>
<dbReference type="AlphaFoldDB" id="A0A9Q1I365"/>
<proteinExistence type="predicted"/>
<keyword evidence="2" id="KW-0812">Transmembrane</keyword>
<dbReference type="Pfam" id="PF08718">
    <property type="entry name" value="GLTP"/>
    <property type="match status" value="1"/>
</dbReference>
<keyword evidence="5" id="KW-1185">Reference proteome</keyword>
<reference evidence="4" key="1">
    <citation type="journal article" date="2023" name="Science">
        <title>Genome structures resolve the early diversification of teleost fishes.</title>
        <authorList>
            <person name="Parey E."/>
            <person name="Louis A."/>
            <person name="Montfort J."/>
            <person name="Bouchez O."/>
            <person name="Roques C."/>
            <person name="Iampietro C."/>
            <person name="Lluch J."/>
            <person name="Castinel A."/>
            <person name="Donnadieu C."/>
            <person name="Desvignes T."/>
            <person name="Floi Bucao C."/>
            <person name="Jouanno E."/>
            <person name="Wen M."/>
            <person name="Mejri S."/>
            <person name="Dirks R."/>
            <person name="Jansen H."/>
            <person name="Henkel C."/>
            <person name="Chen W.J."/>
            <person name="Zahm M."/>
            <person name="Cabau C."/>
            <person name="Klopp C."/>
            <person name="Thompson A.W."/>
            <person name="Robinson-Rechavi M."/>
            <person name="Braasch I."/>
            <person name="Lecointre G."/>
            <person name="Bobe J."/>
            <person name="Postlethwait J.H."/>
            <person name="Berthelot C."/>
            <person name="Roest Crollius H."/>
            <person name="Guiguen Y."/>
        </authorList>
    </citation>
    <scope>NUCLEOTIDE SEQUENCE</scope>
    <source>
        <strain evidence="4">Concon-B</strain>
    </source>
</reference>
<evidence type="ECO:0000313" key="4">
    <source>
        <dbReference type="EMBL" id="KAJ8281922.1"/>
    </source>
</evidence>
<dbReference type="OrthoDB" id="116883at2759"/>
<keyword evidence="2" id="KW-1133">Transmembrane helix</keyword>
<feature type="region of interest" description="Disordered" evidence="1">
    <location>
        <begin position="203"/>
        <end position="234"/>
    </location>
</feature>
<dbReference type="PANTHER" id="PTHR10219:SF19">
    <property type="entry name" value="GLYCOLIPID TRANSFER PROTEIN DOMAIN-CONTAINING PROTEIN 2"/>
    <property type="match status" value="1"/>
</dbReference>
<dbReference type="EMBL" id="JAFJMO010000003">
    <property type="protein sequence ID" value="KAJ8281922.1"/>
    <property type="molecule type" value="Genomic_DNA"/>
</dbReference>
<protein>
    <recommendedName>
        <fullName evidence="3">Glycolipid transfer protein domain-containing protein</fullName>
    </recommendedName>
</protein>
<keyword evidence="2" id="KW-0472">Membrane</keyword>
<comment type="caution">
    <text evidence="4">The sequence shown here is derived from an EMBL/GenBank/DDBJ whole genome shotgun (WGS) entry which is preliminary data.</text>
</comment>
<gene>
    <name evidence="4" type="ORF">COCON_G00044410</name>
</gene>
<organism evidence="4 5">
    <name type="scientific">Conger conger</name>
    <name type="common">Conger eel</name>
    <name type="synonym">Muraena conger</name>
    <dbReference type="NCBI Taxonomy" id="82655"/>
    <lineage>
        <taxon>Eukaryota</taxon>
        <taxon>Metazoa</taxon>
        <taxon>Chordata</taxon>
        <taxon>Craniata</taxon>
        <taxon>Vertebrata</taxon>
        <taxon>Euteleostomi</taxon>
        <taxon>Actinopterygii</taxon>
        <taxon>Neopterygii</taxon>
        <taxon>Teleostei</taxon>
        <taxon>Anguilliformes</taxon>
        <taxon>Congridae</taxon>
        <taxon>Conger</taxon>
    </lineage>
</organism>
<evidence type="ECO:0000256" key="1">
    <source>
        <dbReference type="SAM" id="MobiDB-lite"/>
    </source>
</evidence>
<dbReference type="SUPFAM" id="SSF110004">
    <property type="entry name" value="Glycolipid transfer protein, GLTP"/>
    <property type="match status" value="1"/>
</dbReference>
<dbReference type="GO" id="GO:1902388">
    <property type="term" value="F:ceramide 1-phosphate transfer activity"/>
    <property type="evidence" value="ECO:0007669"/>
    <property type="project" value="TreeGrafter"/>
</dbReference>
<name>A0A9Q1I365_CONCO</name>
<dbReference type="InterPro" id="IPR036497">
    <property type="entry name" value="GLTP_sf"/>
</dbReference>
<evidence type="ECO:0000256" key="2">
    <source>
        <dbReference type="SAM" id="Phobius"/>
    </source>
</evidence>
<feature type="transmembrane region" description="Helical" evidence="2">
    <location>
        <begin position="65"/>
        <end position="85"/>
    </location>
</feature>
<evidence type="ECO:0000313" key="5">
    <source>
        <dbReference type="Proteomes" id="UP001152803"/>
    </source>
</evidence>
<evidence type="ECO:0000259" key="3">
    <source>
        <dbReference type="Pfam" id="PF08718"/>
    </source>
</evidence>
<feature type="domain" description="Glycolipid transfer protein" evidence="3">
    <location>
        <begin position="234"/>
        <end position="352"/>
    </location>
</feature>
<dbReference type="InterPro" id="IPR014830">
    <property type="entry name" value="Glycolipid_transfer_prot_dom"/>
</dbReference>
<dbReference type="GO" id="GO:0005829">
    <property type="term" value="C:cytosol"/>
    <property type="evidence" value="ECO:0007669"/>
    <property type="project" value="TreeGrafter"/>
</dbReference>
<accession>A0A9Q1I365</accession>
<dbReference type="Proteomes" id="UP001152803">
    <property type="component" value="Unassembled WGS sequence"/>
</dbReference>